<dbReference type="Proteomes" id="UP000637628">
    <property type="component" value="Unassembled WGS sequence"/>
</dbReference>
<dbReference type="Gene3D" id="3.40.140.10">
    <property type="entry name" value="Cytidine Deaminase, domain 2"/>
    <property type="match status" value="1"/>
</dbReference>
<dbReference type="SUPFAM" id="SSF53927">
    <property type="entry name" value="Cytidine deaminase-like"/>
    <property type="match status" value="1"/>
</dbReference>
<sequence>MTPDELVGAAIDVAEEGMARGELPIGAVVEMGGRIIARAWTQDVSRGRRLVHVDLLAMIAADEQLGRRPREDPLRLAVNLEPCVMCLGAAMALEVTDVYYGLASPADGGSALVANWPVSADLPWYRPPALTAGVRAAEVRDQFRRYCVSAPDSGFRDWARTLVD</sequence>
<feature type="domain" description="CMP/dCMP-type deaminase" evidence="1">
    <location>
        <begin position="1"/>
        <end position="112"/>
    </location>
</feature>
<reference evidence="2 3" key="1">
    <citation type="submission" date="2021-01" db="EMBL/GenBank/DDBJ databases">
        <title>Whole genome shotgun sequence of Actinoplanes durhamensis NBRC 14914.</title>
        <authorList>
            <person name="Komaki H."/>
            <person name="Tamura T."/>
        </authorList>
    </citation>
    <scope>NUCLEOTIDE SEQUENCE [LARGE SCALE GENOMIC DNA]</scope>
    <source>
        <strain evidence="2 3">NBRC 14914</strain>
    </source>
</reference>
<evidence type="ECO:0000259" key="1">
    <source>
        <dbReference type="PROSITE" id="PS51747"/>
    </source>
</evidence>
<name>A0ABQ3YX09_9ACTN</name>
<dbReference type="RefSeq" id="WP_203727890.1">
    <property type="nucleotide sequence ID" value="NZ_BAAATX010000001.1"/>
</dbReference>
<keyword evidence="3" id="KW-1185">Reference proteome</keyword>
<gene>
    <name evidence="2" type="primary">tadA_1</name>
    <name evidence="2" type="ORF">Adu01nite_34760</name>
</gene>
<dbReference type="InterPro" id="IPR002125">
    <property type="entry name" value="CMP_dCMP_dom"/>
</dbReference>
<evidence type="ECO:0000313" key="2">
    <source>
        <dbReference type="EMBL" id="GIE02126.1"/>
    </source>
</evidence>
<organism evidence="2 3">
    <name type="scientific">Paractinoplanes durhamensis</name>
    <dbReference type="NCBI Taxonomy" id="113563"/>
    <lineage>
        <taxon>Bacteria</taxon>
        <taxon>Bacillati</taxon>
        <taxon>Actinomycetota</taxon>
        <taxon>Actinomycetes</taxon>
        <taxon>Micromonosporales</taxon>
        <taxon>Micromonosporaceae</taxon>
        <taxon>Paractinoplanes</taxon>
    </lineage>
</organism>
<accession>A0ABQ3YX09</accession>
<proteinExistence type="predicted"/>
<comment type="caution">
    <text evidence="2">The sequence shown here is derived from an EMBL/GenBank/DDBJ whole genome shotgun (WGS) entry which is preliminary data.</text>
</comment>
<dbReference type="PROSITE" id="PS51747">
    <property type="entry name" value="CYT_DCMP_DEAMINASES_2"/>
    <property type="match status" value="1"/>
</dbReference>
<protein>
    <submittedName>
        <fullName evidence="2">tRNA-specific adenosine deaminase</fullName>
    </submittedName>
</protein>
<evidence type="ECO:0000313" key="3">
    <source>
        <dbReference type="Proteomes" id="UP000637628"/>
    </source>
</evidence>
<dbReference type="EMBL" id="BOML01000029">
    <property type="protein sequence ID" value="GIE02126.1"/>
    <property type="molecule type" value="Genomic_DNA"/>
</dbReference>
<dbReference type="Pfam" id="PF00383">
    <property type="entry name" value="dCMP_cyt_deam_1"/>
    <property type="match status" value="1"/>
</dbReference>
<dbReference type="InterPro" id="IPR016193">
    <property type="entry name" value="Cytidine_deaminase-like"/>
</dbReference>